<evidence type="ECO:0000313" key="4">
    <source>
        <dbReference type="Proteomes" id="UP001557470"/>
    </source>
</evidence>
<feature type="compositionally biased region" description="Basic and acidic residues" evidence="1">
    <location>
        <begin position="480"/>
        <end position="501"/>
    </location>
</feature>
<feature type="domain" description="DUF4614" evidence="2">
    <location>
        <begin position="513"/>
        <end position="683"/>
    </location>
</feature>
<comment type="caution">
    <text evidence="3">The sequence shown here is derived from an EMBL/GenBank/DDBJ whole genome shotgun (WGS) entry which is preliminary data.</text>
</comment>
<feature type="compositionally biased region" description="Basic and acidic residues" evidence="1">
    <location>
        <begin position="516"/>
        <end position="542"/>
    </location>
</feature>
<feature type="compositionally biased region" description="Polar residues" evidence="1">
    <location>
        <begin position="504"/>
        <end position="515"/>
    </location>
</feature>
<feature type="region of interest" description="Disordered" evidence="1">
    <location>
        <begin position="478"/>
        <end position="546"/>
    </location>
</feature>
<evidence type="ECO:0000259" key="2">
    <source>
        <dbReference type="Pfam" id="PF15391"/>
    </source>
</evidence>
<sequence length="705" mass="76617">MWNRGGMSSALERAQAHLSGRRLNKTTVVSKDHYPKRYVSKETTKTSGDAGYVDAIARRRNSSQISFHDLSDLSLSSEHSVSAYPNGISSKNLGRDAPPPENIGASGRSRFLKKAPPHATATSQPPAPQSCAQPVQSRYVTTSQRTSQSTALSRLALLENQIRNRKQARDAAPSANRTTSQDPLERTSPPILSSSELSMMGKRFLKKTKTTSPKPTVAVAVPIEKGPALVGMSLGGSGTGPPIMEASRRVSLDSDEEDMRRLLGGYVGSSEDSLEKEVPSQKLFTRSSQKVSLPPPLARRLSSVGVESRSPPSHPRHTAPSHSPCQAAGQHSPVAISTGCNSPVPSPSLSSLDARSTGRQARDIRRSQSPVSTHIEVCSLEDLFPVTPGSPMELYTKDMPSDKAISEKSVVSDEFKINILSLDDLAQVGTLGKSDKKKKTKNNVVKETDASPRSFTKAFSLGEPVLAEVSVLEYESDFESDIRTDRSSGTEISEHLGDKDVSGVSISRDQSFSETSQRDYKYSSVSEKDSEVLQQDDNRTADSFRSSCSSSLADTITQSGVMKTRPPNQKSMREAAVQTQLDGLTYTWSAGMATLGPAVGMSYVDPTPVASHTISAEAVEALSAYSPAVFALNDMLRHQLALTKHFVQASRHLHSSLLQSLGPADYTYTTLEDTKEFIRCHRPPKLTVEMAMEEVLQEMRDYHYI</sequence>
<dbReference type="Proteomes" id="UP001557470">
    <property type="component" value="Unassembled WGS sequence"/>
</dbReference>
<protein>
    <recommendedName>
        <fullName evidence="2">DUF4614 domain-containing protein</fullName>
    </recommendedName>
</protein>
<keyword evidence="4" id="KW-1185">Reference proteome</keyword>
<dbReference type="InterPro" id="IPR027884">
    <property type="entry name" value="DUF4614"/>
</dbReference>
<dbReference type="PANTHER" id="PTHR22409">
    <property type="entry name" value="CHROMOSOME 19 OPEN READING FRAME 44"/>
    <property type="match status" value="1"/>
</dbReference>
<accession>A0ABD0YD08</accession>
<dbReference type="EMBL" id="JAGEUA010000001">
    <property type="protein sequence ID" value="KAL1023107.1"/>
    <property type="molecule type" value="Genomic_DNA"/>
</dbReference>
<feature type="compositionally biased region" description="Low complexity" evidence="1">
    <location>
        <begin position="121"/>
        <end position="137"/>
    </location>
</feature>
<feature type="compositionally biased region" description="Polar residues" evidence="1">
    <location>
        <begin position="138"/>
        <end position="150"/>
    </location>
</feature>
<proteinExistence type="predicted"/>
<reference evidence="3 4" key="1">
    <citation type="submission" date="2024-06" db="EMBL/GenBank/DDBJ databases">
        <authorList>
            <person name="Pan Q."/>
            <person name="Wen M."/>
            <person name="Jouanno E."/>
            <person name="Zahm M."/>
            <person name="Klopp C."/>
            <person name="Cabau C."/>
            <person name="Louis A."/>
            <person name="Berthelot C."/>
            <person name="Parey E."/>
            <person name="Roest Crollius H."/>
            <person name="Montfort J."/>
            <person name="Robinson-Rechavi M."/>
            <person name="Bouchez O."/>
            <person name="Lampietro C."/>
            <person name="Lopez Roques C."/>
            <person name="Donnadieu C."/>
            <person name="Postlethwait J."/>
            <person name="Bobe J."/>
            <person name="Verreycken H."/>
            <person name="Guiguen Y."/>
        </authorList>
    </citation>
    <scope>NUCLEOTIDE SEQUENCE [LARGE SCALE GENOMIC DNA]</scope>
    <source>
        <strain evidence="3">Up_M1</strain>
        <tissue evidence="3">Testis</tissue>
    </source>
</reference>
<organism evidence="3 4">
    <name type="scientific">Umbra pygmaea</name>
    <name type="common">Eastern mudminnow</name>
    <dbReference type="NCBI Taxonomy" id="75934"/>
    <lineage>
        <taxon>Eukaryota</taxon>
        <taxon>Metazoa</taxon>
        <taxon>Chordata</taxon>
        <taxon>Craniata</taxon>
        <taxon>Vertebrata</taxon>
        <taxon>Euteleostomi</taxon>
        <taxon>Actinopterygii</taxon>
        <taxon>Neopterygii</taxon>
        <taxon>Teleostei</taxon>
        <taxon>Protacanthopterygii</taxon>
        <taxon>Esociformes</taxon>
        <taxon>Umbridae</taxon>
        <taxon>Umbra</taxon>
    </lineage>
</organism>
<dbReference type="AlphaFoldDB" id="A0ABD0YD08"/>
<feature type="region of interest" description="Disordered" evidence="1">
    <location>
        <begin position="86"/>
        <end position="150"/>
    </location>
</feature>
<dbReference type="Pfam" id="PF15391">
    <property type="entry name" value="DUF4614"/>
    <property type="match status" value="1"/>
</dbReference>
<feature type="compositionally biased region" description="Polar residues" evidence="1">
    <location>
        <begin position="282"/>
        <end position="291"/>
    </location>
</feature>
<name>A0ABD0YD08_UMBPY</name>
<dbReference type="InterPro" id="IPR040120">
    <property type="entry name" value="C19orf44-like"/>
</dbReference>
<gene>
    <name evidence="3" type="ORF">UPYG_G00036480</name>
</gene>
<evidence type="ECO:0000256" key="1">
    <source>
        <dbReference type="SAM" id="MobiDB-lite"/>
    </source>
</evidence>
<feature type="region of interest" description="Disordered" evidence="1">
    <location>
        <begin position="265"/>
        <end position="371"/>
    </location>
</feature>
<evidence type="ECO:0000313" key="3">
    <source>
        <dbReference type="EMBL" id="KAL1023107.1"/>
    </source>
</evidence>
<feature type="region of interest" description="Disordered" evidence="1">
    <location>
        <begin position="165"/>
        <end position="192"/>
    </location>
</feature>
<dbReference type="PANTHER" id="PTHR22409:SF2">
    <property type="entry name" value="CHROMOSOME 19 OPEN READING FRAME 44"/>
    <property type="match status" value="1"/>
</dbReference>